<dbReference type="SMART" id="SM00360">
    <property type="entry name" value="RRM"/>
    <property type="match status" value="1"/>
</dbReference>
<dbReference type="Proteomes" id="UP001165190">
    <property type="component" value="Unassembled WGS sequence"/>
</dbReference>
<evidence type="ECO:0000256" key="2">
    <source>
        <dbReference type="ARBA" id="ARBA00022664"/>
    </source>
</evidence>
<evidence type="ECO:0000313" key="10">
    <source>
        <dbReference type="Proteomes" id="UP001165190"/>
    </source>
</evidence>
<keyword evidence="5" id="KW-0539">Nucleus</keyword>
<keyword evidence="2" id="KW-0507">mRNA processing</keyword>
<dbReference type="Gene3D" id="3.30.70.330">
    <property type="match status" value="1"/>
</dbReference>
<dbReference type="SUPFAM" id="SSF54928">
    <property type="entry name" value="RNA-binding domain, RBD"/>
    <property type="match status" value="1"/>
</dbReference>
<evidence type="ECO:0000256" key="7">
    <source>
        <dbReference type="SAM" id="MobiDB-lite"/>
    </source>
</evidence>
<proteinExistence type="predicted"/>
<dbReference type="InterPro" id="IPR051106">
    <property type="entry name" value="RNA-bind/splicing_reg"/>
</dbReference>
<dbReference type="EMBL" id="BSYR01000027">
    <property type="protein sequence ID" value="GMI95733.1"/>
    <property type="molecule type" value="Genomic_DNA"/>
</dbReference>
<feature type="domain" description="RRM" evidence="8">
    <location>
        <begin position="21"/>
        <end position="101"/>
    </location>
</feature>
<accession>A0A9W7MBV8</accession>
<dbReference type="Pfam" id="PF00076">
    <property type="entry name" value="RRM_1"/>
    <property type="match status" value="1"/>
</dbReference>
<dbReference type="AlphaFoldDB" id="A0A9W7MBV8"/>
<feature type="compositionally biased region" description="Polar residues" evidence="7">
    <location>
        <begin position="107"/>
        <end position="121"/>
    </location>
</feature>
<sequence>MEAKGPDSLWRKKANAASEEWIIFVDNLSRRVSRGTLREFFERFGKVVRVFIPAVNKRPKYWNCTFAFIHFAEEGGMKKAIERVDNSLIDGRVVRVSVSRFKKGQRSGHQTGGNHSSTTPKGSRVNKRFASSYRHKDDRSFKEALLSRSPGRQVPSHEAVSPDGEAEADFNVEPPQDPRVDMGWIKASAMGILKPGFDVDFVQKALANDGIRVNVAKWGCLPEACLVTFASQESKTATWLDKKEELSFWFSHIEEDVLIEGIPCMYVPVKLEGFPLHCWSSVFFTFLANKWGRLVEIHEATIKKFDLSSVRFLIRAHNQFVVPNFITFLANDQNFRVKVSTGEWPSDHLFDMDGSFGDQEGDELSEDQWADAAEVPDIVIPPVDNPIREHERSSLDPVHGGHVNGSSVAPLGNVPNNEAQAFTESRVPLVNRVEENGVGAFGSFHEGASEASLVPPLDPNPENEPVGVIVSGPLSGQAHLVLDDSSFVVNQHQGVLSGDNNPTNSPASDLSLSSAGIQDIVPDTPDRCFGSDRPQLPVPSVPSPQERLFNKSVCPLFPQAVIPGTVGGDFFKASHRRVIRRHVRESLDKEFDSASKDSSNSGGSIHLSYIEEALHIWGVSKVLGITFRGNKEEVVENFRVLEGRF</sequence>
<organism evidence="9 10">
    <name type="scientific">Hibiscus trionum</name>
    <name type="common">Flower of an hour</name>
    <dbReference type="NCBI Taxonomy" id="183268"/>
    <lineage>
        <taxon>Eukaryota</taxon>
        <taxon>Viridiplantae</taxon>
        <taxon>Streptophyta</taxon>
        <taxon>Embryophyta</taxon>
        <taxon>Tracheophyta</taxon>
        <taxon>Spermatophyta</taxon>
        <taxon>Magnoliopsida</taxon>
        <taxon>eudicotyledons</taxon>
        <taxon>Gunneridae</taxon>
        <taxon>Pentapetalae</taxon>
        <taxon>rosids</taxon>
        <taxon>malvids</taxon>
        <taxon>Malvales</taxon>
        <taxon>Malvaceae</taxon>
        <taxon>Malvoideae</taxon>
        <taxon>Hibiscus</taxon>
    </lineage>
</organism>
<evidence type="ECO:0000256" key="6">
    <source>
        <dbReference type="PROSITE-ProRule" id="PRU00176"/>
    </source>
</evidence>
<gene>
    <name evidence="9" type="ORF">HRI_003242600</name>
</gene>
<keyword evidence="10" id="KW-1185">Reference proteome</keyword>
<dbReference type="OrthoDB" id="999103at2759"/>
<dbReference type="PANTHER" id="PTHR48028">
    <property type="entry name" value="GLYCINE-RICH RNA-BINDING PROTEIN RZ1A"/>
    <property type="match status" value="1"/>
</dbReference>
<evidence type="ECO:0000256" key="4">
    <source>
        <dbReference type="ARBA" id="ARBA00023187"/>
    </source>
</evidence>
<dbReference type="GO" id="GO:0008380">
    <property type="term" value="P:RNA splicing"/>
    <property type="evidence" value="ECO:0007669"/>
    <property type="project" value="UniProtKB-KW"/>
</dbReference>
<comment type="subcellular location">
    <subcellularLocation>
        <location evidence="1">Nucleus</location>
    </subcellularLocation>
</comment>
<keyword evidence="4" id="KW-0508">mRNA splicing</keyword>
<evidence type="ECO:0000259" key="8">
    <source>
        <dbReference type="PROSITE" id="PS50102"/>
    </source>
</evidence>
<dbReference type="GO" id="GO:0006397">
    <property type="term" value="P:mRNA processing"/>
    <property type="evidence" value="ECO:0007669"/>
    <property type="project" value="UniProtKB-KW"/>
</dbReference>
<comment type="caution">
    <text evidence="9">The sequence shown here is derived from an EMBL/GenBank/DDBJ whole genome shotgun (WGS) entry which is preliminary data.</text>
</comment>
<name>A0A9W7MBV8_HIBTR</name>
<dbReference type="PANTHER" id="PTHR48028:SF4">
    <property type="entry name" value="SC35-LIKE SPLICING FACTOR"/>
    <property type="match status" value="1"/>
</dbReference>
<reference evidence="9" key="1">
    <citation type="submission" date="2023-05" db="EMBL/GenBank/DDBJ databases">
        <title>Genome and transcriptome analyses reveal genes involved in the formation of fine ridges on petal epidermal cells in Hibiscus trionum.</title>
        <authorList>
            <person name="Koshimizu S."/>
            <person name="Masuda S."/>
            <person name="Ishii T."/>
            <person name="Shirasu K."/>
            <person name="Hoshino A."/>
            <person name="Arita M."/>
        </authorList>
    </citation>
    <scope>NUCLEOTIDE SEQUENCE</scope>
    <source>
        <strain evidence="9">Hamamatsu line</strain>
    </source>
</reference>
<evidence type="ECO:0000256" key="1">
    <source>
        <dbReference type="ARBA" id="ARBA00004123"/>
    </source>
</evidence>
<keyword evidence="3 6" id="KW-0694">RNA-binding</keyword>
<dbReference type="GO" id="GO:0003723">
    <property type="term" value="F:RNA binding"/>
    <property type="evidence" value="ECO:0007669"/>
    <property type="project" value="UniProtKB-UniRule"/>
</dbReference>
<dbReference type="CDD" id="cd00590">
    <property type="entry name" value="RRM_SF"/>
    <property type="match status" value="1"/>
</dbReference>
<dbReference type="InterPro" id="IPR012677">
    <property type="entry name" value="Nucleotide-bd_a/b_plait_sf"/>
</dbReference>
<feature type="region of interest" description="Disordered" evidence="7">
    <location>
        <begin position="100"/>
        <end position="175"/>
    </location>
</feature>
<evidence type="ECO:0000256" key="3">
    <source>
        <dbReference type="ARBA" id="ARBA00022884"/>
    </source>
</evidence>
<dbReference type="InterPro" id="IPR035979">
    <property type="entry name" value="RBD_domain_sf"/>
</dbReference>
<dbReference type="GO" id="GO:0005634">
    <property type="term" value="C:nucleus"/>
    <property type="evidence" value="ECO:0007669"/>
    <property type="project" value="UniProtKB-SubCell"/>
</dbReference>
<evidence type="ECO:0000313" key="9">
    <source>
        <dbReference type="EMBL" id="GMI95733.1"/>
    </source>
</evidence>
<dbReference type="InterPro" id="IPR000504">
    <property type="entry name" value="RRM_dom"/>
</dbReference>
<dbReference type="PROSITE" id="PS50102">
    <property type="entry name" value="RRM"/>
    <property type="match status" value="1"/>
</dbReference>
<protein>
    <recommendedName>
        <fullName evidence="8">RRM domain-containing protein</fullName>
    </recommendedName>
</protein>
<evidence type="ECO:0000256" key="5">
    <source>
        <dbReference type="ARBA" id="ARBA00023242"/>
    </source>
</evidence>